<evidence type="ECO:0008006" key="3">
    <source>
        <dbReference type="Google" id="ProtNLM"/>
    </source>
</evidence>
<evidence type="ECO:0000313" key="2">
    <source>
        <dbReference type="Proteomes" id="UP000465622"/>
    </source>
</evidence>
<dbReference type="InterPro" id="IPR023476">
    <property type="entry name" value="Pep_tRNA_hydro_II_dom_sf"/>
</dbReference>
<accession>A0ABM7HYX9</accession>
<evidence type="ECO:0000313" key="1">
    <source>
        <dbReference type="EMBL" id="BBX35828.1"/>
    </source>
</evidence>
<dbReference type="Proteomes" id="UP000465622">
    <property type="component" value="Chromosome"/>
</dbReference>
<sequence length="128" mass="13846">MDANTEDAEHLEKRLVIRINANTKMSRGKAAAHAVHAALKLYGIDHHHPVIVIGGKPDEILAQTVHVRDAGRTELEPGTLTAGASWEWKSGGEVTAALHAICSPAEGVPRVVWRWSRSSRMSPSSSAR</sequence>
<reference evidence="1 2" key="1">
    <citation type="journal article" date="2019" name="Emerg. Microbes Infect.">
        <title>Comprehensive subspecies identification of 175 nontuberculous mycobacteria species based on 7547 genomic profiles.</title>
        <authorList>
            <person name="Matsumoto Y."/>
            <person name="Kinjo T."/>
            <person name="Motooka D."/>
            <person name="Nabeya D."/>
            <person name="Jung N."/>
            <person name="Uechi K."/>
            <person name="Horii T."/>
            <person name="Iida T."/>
            <person name="Fujita J."/>
            <person name="Nakamura S."/>
        </authorList>
    </citation>
    <scope>NUCLEOTIDE SEQUENCE [LARGE SCALE GENOMIC DNA]</scope>
    <source>
        <strain evidence="1 2">JCM 12375</strain>
    </source>
</reference>
<proteinExistence type="predicted"/>
<protein>
    <recommendedName>
        <fullName evidence="3">Peptidyl-tRNA hydrolase</fullName>
    </recommendedName>
</protein>
<organism evidence="1 2">
    <name type="scientific">Mycolicibacterium mageritense</name>
    <name type="common">Mycobacterium mageritense</name>
    <dbReference type="NCBI Taxonomy" id="53462"/>
    <lineage>
        <taxon>Bacteria</taxon>
        <taxon>Bacillati</taxon>
        <taxon>Actinomycetota</taxon>
        <taxon>Actinomycetes</taxon>
        <taxon>Mycobacteriales</taxon>
        <taxon>Mycobacteriaceae</taxon>
        <taxon>Mycolicibacterium</taxon>
    </lineage>
</organism>
<gene>
    <name evidence="1" type="ORF">MMAGJ_51100</name>
</gene>
<dbReference type="SUPFAM" id="SSF102462">
    <property type="entry name" value="Peptidyl-tRNA hydrolase II"/>
    <property type="match status" value="1"/>
</dbReference>
<keyword evidence="2" id="KW-1185">Reference proteome</keyword>
<dbReference type="EMBL" id="AP022567">
    <property type="protein sequence ID" value="BBX35828.1"/>
    <property type="molecule type" value="Genomic_DNA"/>
</dbReference>
<name>A0ABM7HYX9_MYCME</name>